<dbReference type="AlphaFoldDB" id="A0A495XX10"/>
<proteinExistence type="predicted"/>
<sequence>MPASSSASSASQSFDERRWRVAPLTLADCDELARVHVAVWREAYAGLMDAAYLRGLREERFAERWRSRASASVGTSPASVTSVTSVTSSPASSPGGSDAGGPVTLVARDGAGVVGFVSAGPSRDEDPPTAWELWAVNLLGRAHGTGLAEHLVQLTVGDRDASLWVVEGNARARSFYTRLGFAPDGARSEHEPTGAPEVRLVRRRA</sequence>
<dbReference type="Gene3D" id="3.40.630.30">
    <property type="match status" value="1"/>
</dbReference>
<dbReference type="InterPro" id="IPR000182">
    <property type="entry name" value="GNAT_dom"/>
</dbReference>
<reference evidence="3 4" key="1">
    <citation type="submission" date="2018-10" db="EMBL/GenBank/DDBJ databases">
        <title>Sequencing the genomes of 1000 actinobacteria strains.</title>
        <authorList>
            <person name="Klenk H.-P."/>
        </authorList>
    </citation>
    <scope>NUCLEOTIDE SEQUENCE [LARGE SCALE GENOMIC DNA]</scope>
    <source>
        <strain evidence="3 4">DSM 44267</strain>
    </source>
</reference>
<dbReference type="Proteomes" id="UP000278440">
    <property type="component" value="Unassembled WGS sequence"/>
</dbReference>
<evidence type="ECO:0000313" key="4">
    <source>
        <dbReference type="Proteomes" id="UP000278440"/>
    </source>
</evidence>
<dbReference type="Pfam" id="PF00583">
    <property type="entry name" value="Acetyltransf_1"/>
    <property type="match status" value="1"/>
</dbReference>
<feature type="region of interest" description="Disordered" evidence="1">
    <location>
        <begin position="184"/>
        <end position="205"/>
    </location>
</feature>
<keyword evidence="4" id="KW-1185">Reference proteome</keyword>
<gene>
    <name evidence="3" type="ORF">DFJ68_0795</name>
</gene>
<evidence type="ECO:0000259" key="2">
    <source>
        <dbReference type="PROSITE" id="PS51186"/>
    </source>
</evidence>
<comment type="caution">
    <text evidence="3">The sequence shown here is derived from an EMBL/GenBank/DDBJ whole genome shotgun (WGS) entry which is preliminary data.</text>
</comment>
<feature type="region of interest" description="Disordered" evidence="1">
    <location>
        <begin position="73"/>
        <end position="103"/>
    </location>
</feature>
<dbReference type="PROSITE" id="PS51186">
    <property type="entry name" value="GNAT"/>
    <property type="match status" value="1"/>
</dbReference>
<dbReference type="SUPFAM" id="SSF55729">
    <property type="entry name" value="Acyl-CoA N-acyltransferases (Nat)"/>
    <property type="match status" value="1"/>
</dbReference>
<name>A0A495XX10_9MICO</name>
<dbReference type="EMBL" id="RBXT01000001">
    <property type="protein sequence ID" value="RKT77374.1"/>
    <property type="molecule type" value="Genomic_DNA"/>
</dbReference>
<protein>
    <submittedName>
        <fullName evidence="3">FR47-like protein</fullName>
    </submittedName>
</protein>
<feature type="domain" description="N-acetyltransferase" evidence="2">
    <location>
        <begin position="51"/>
        <end position="205"/>
    </location>
</feature>
<evidence type="ECO:0000256" key="1">
    <source>
        <dbReference type="SAM" id="MobiDB-lite"/>
    </source>
</evidence>
<dbReference type="InterPro" id="IPR016181">
    <property type="entry name" value="Acyl_CoA_acyltransferase"/>
</dbReference>
<organism evidence="3 4">
    <name type="scientific">Terracoccus luteus</name>
    <dbReference type="NCBI Taxonomy" id="53356"/>
    <lineage>
        <taxon>Bacteria</taxon>
        <taxon>Bacillati</taxon>
        <taxon>Actinomycetota</taxon>
        <taxon>Actinomycetes</taxon>
        <taxon>Micrococcales</taxon>
        <taxon>Intrasporangiaceae</taxon>
        <taxon>Terracoccus</taxon>
    </lineage>
</organism>
<accession>A0A495XX10</accession>
<evidence type="ECO:0000313" key="3">
    <source>
        <dbReference type="EMBL" id="RKT77374.1"/>
    </source>
</evidence>
<dbReference type="GO" id="GO:0016747">
    <property type="term" value="F:acyltransferase activity, transferring groups other than amino-acyl groups"/>
    <property type="evidence" value="ECO:0007669"/>
    <property type="project" value="InterPro"/>
</dbReference>